<accession>A0A7M7QMZ4</accession>
<dbReference type="PROSITE" id="PS50102">
    <property type="entry name" value="RRM"/>
    <property type="match status" value="1"/>
</dbReference>
<dbReference type="KEGG" id="nvi:103315318"/>
<reference evidence="5" key="1">
    <citation type="submission" date="2021-01" db="UniProtKB">
        <authorList>
            <consortium name="EnsemblMetazoa"/>
        </authorList>
    </citation>
    <scope>IDENTIFICATION</scope>
</reference>
<dbReference type="Gene3D" id="3.30.70.330">
    <property type="match status" value="1"/>
</dbReference>
<dbReference type="PANTHER" id="PTHR19965">
    <property type="entry name" value="RNA AND EXPORT FACTOR BINDING PROTEIN"/>
    <property type="match status" value="1"/>
</dbReference>
<feature type="compositionally biased region" description="Polar residues" evidence="3">
    <location>
        <begin position="74"/>
        <end position="86"/>
    </location>
</feature>
<feature type="region of interest" description="Disordered" evidence="3">
    <location>
        <begin position="1"/>
        <end position="86"/>
    </location>
</feature>
<dbReference type="GeneID" id="103315318"/>
<dbReference type="InterPro" id="IPR000504">
    <property type="entry name" value="RRM_dom"/>
</dbReference>
<evidence type="ECO:0000256" key="3">
    <source>
        <dbReference type="SAM" id="MobiDB-lite"/>
    </source>
</evidence>
<feature type="compositionally biased region" description="Gly residues" evidence="3">
    <location>
        <begin position="177"/>
        <end position="187"/>
    </location>
</feature>
<evidence type="ECO:0000256" key="2">
    <source>
        <dbReference type="PROSITE-ProRule" id="PRU00176"/>
    </source>
</evidence>
<dbReference type="SMR" id="A0A7M7QMZ4"/>
<dbReference type="InterPro" id="IPR035979">
    <property type="entry name" value="RBD_domain_sf"/>
</dbReference>
<dbReference type="InterPro" id="IPR051229">
    <property type="entry name" value="ALYREF_mRNA_export"/>
</dbReference>
<dbReference type="GO" id="GO:0006406">
    <property type="term" value="P:mRNA export from nucleus"/>
    <property type="evidence" value="ECO:0007669"/>
    <property type="project" value="TreeGrafter"/>
</dbReference>
<dbReference type="CDD" id="cd12680">
    <property type="entry name" value="RRM_THOC4"/>
    <property type="match status" value="1"/>
</dbReference>
<feature type="domain" description="RRM" evidence="4">
    <location>
        <begin position="88"/>
        <end position="165"/>
    </location>
</feature>
<dbReference type="AlphaFoldDB" id="A0A7M7QMZ4"/>
<proteinExistence type="predicted"/>
<dbReference type="InterPro" id="IPR025715">
    <property type="entry name" value="FoP_C"/>
</dbReference>
<dbReference type="Pfam" id="PF13865">
    <property type="entry name" value="FoP_duplication"/>
    <property type="match status" value="1"/>
</dbReference>
<dbReference type="Pfam" id="PF00076">
    <property type="entry name" value="RRM_1"/>
    <property type="match status" value="1"/>
</dbReference>
<keyword evidence="1 2" id="KW-0694">RNA-binding</keyword>
<dbReference type="InterPro" id="IPR012677">
    <property type="entry name" value="Nucleotide-bd_a/b_plait_sf"/>
</dbReference>
<dbReference type="Proteomes" id="UP000002358">
    <property type="component" value="Chromosome 1"/>
</dbReference>
<dbReference type="SMART" id="SM01218">
    <property type="entry name" value="FoP_duplication"/>
    <property type="match status" value="1"/>
</dbReference>
<feature type="compositionally biased region" description="Gly residues" evidence="3">
    <location>
        <begin position="33"/>
        <end position="44"/>
    </location>
</feature>
<name>A0A7M7QMZ4_NASVI</name>
<feature type="region of interest" description="Disordered" evidence="3">
    <location>
        <begin position="166"/>
        <end position="232"/>
    </location>
</feature>
<evidence type="ECO:0000259" key="4">
    <source>
        <dbReference type="PROSITE" id="PS50102"/>
    </source>
</evidence>
<evidence type="ECO:0000313" key="6">
    <source>
        <dbReference type="Proteomes" id="UP000002358"/>
    </source>
</evidence>
<evidence type="ECO:0000256" key="1">
    <source>
        <dbReference type="ARBA" id="ARBA00022884"/>
    </source>
</evidence>
<dbReference type="PANTHER" id="PTHR19965:SF82">
    <property type="entry name" value="THO COMPLEX SUBUNIT 4"/>
    <property type="match status" value="1"/>
</dbReference>
<organism evidence="5 6">
    <name type="scientific">Nasonia vitripennis</name>
    <name type="common">Parasitic wasp</name>
    <dbReference type="NCBI Taxonomy" id="7425"/>
    <lineage>
        <taxon>Eukaryota</taxon>
        <taxon>Metazoa</taxon>
        <taxon>Ecdysozoa</taxon>
        <taxon>Arthropoda</taxon>
        <taxon>Hexapoda</taxon>
        <taxon>Insecta</taxon>
        <taxon>Pterygota</taxon>
        <taxon>Neoptera</taxon>
        <taxon>Endopterygota</taxon>
        <taxon>Hymenoptera</taxon>
        <taxon>Apocrita</taxon>
        <taxon>Proctotrupomorpha</taxon>
        <taxon>Chalcidoidea</taxon>
        <taxon>Pteromalidae</taxon>
        <taxon>Pteromalinae</taxon>
        <taxon>Nasonia</taxon>
    </lineage>
</organism>
<dbReference type="InParanoid" id="A0A7M7QMZ4"/>
<protein>
    <recommendedName>
        <fullName evidence="4">RRM domain-containing protein</fullName>
    </recommendedName>
</protein>
<dbReference type="SUPFAM" id="SSF54928">
    <property type="entry name" value="RNA-binding domain, RBD"/>
    <property type="match status" value="1"/>
</dbReference>
<keyword evidence="6" id="KW-1185">Reference proteome</keyword>
<dbReference type="GO" id="GO:0005634">
    <property type="term" value="C:nucleus"/>
    <property type="evidence" value="ECO:0007669"/>
    <property type="project" value="TreeGrafter"/>
</dbReference>
<dbReference type="SMART" id="SM00360">
    <property type="entry name" value="RRM"/>
    <property type="match status" value="1"/>
</dbReference>
<dbReference type="EnsemblMetazoa" id="XM_032596232">
    <property type="protein sequence ID" value="XP_032452123"/>
    <property type="gene ID" value="LOC103315318"/>
</dbReference>
<evidence type="ECO:0000313" key="5">
    <source>
        <dbReference type="EnsemblMetazoa" id="XP_032452123"/>
    </source>
</evidence>
<dbReference type="RefSeq" id="XP_032452123.1">
    <property type="nucleotide sequence ID" value="XM_032596232.1"/>
</dbReference>
<dbReference type="GO" id="GO:0003729">
    <property type="term" value="F:mRNA binding"/>
    <property type="evidence" value="ECO:0007669"/>
    <property type="project" value="TreeGrafter"/>
</dbReference>
<feature type="compositionally biased region" description="Low complexity" evidence="3">
    <location>
        <begin position="50"/>
        <end position="65"/>
    </location>
</feature>
<sequence length="246" mass="26103">MEMSLDDIIMQNKSSRPRGGARGGRSPRSFRGGTSGRRPGGGVMRGRSRGGISRSSSFGARSRSSNFKREAFLGSTSPRKYGSGSDSTKLIVSNLDYGVTDSDIHELFSEFGQLRSAAVHYDKSGRSLGLANLTFERRADAIKAMKQYNGVPLDGREMNIELVTPEFPAGSPIRGGSRLGGFKGGRGSSSSNSRPSRGGPSGRSRGARRGVVGKPGGGRQPKKAPTAEELDAELEEYVKNKVSEGA</sequence>
<feature type="compositionally biased region" description="Low complexity" evidence="3">
    <location>
        <begin position="188"/>
        <end position="212"/>
    </location>
</feature>
<dbReference type="FunCoup" id="A0A7M7QMZ4">
    <property type="interactions" value="1844"/>
</dbReference>